<evidence type="ECO:0000313" key="3">
    <source>
        <dbReference type="Proteomes" id="UP000533080"/>
    </source>
</evidence>
<dbReference type="InterPro" id="IPR052718">
    <property type="entry name" value="NmrA-type_oxidoreductase"/>
</dbReference>
<evidence type="ECO:0000259" key="1">
    <source>
        <dbReference type="Pfam" id="PF13460"/>
    </source>
</evidence>
<dbReference type="InterPro" id="IPR036291">
    <property type="entry name" value="NAD(P)-bd_dom_sf"/>
</dbReference>
<dbReference type="Proteomes" id="UP000533080">
    <property type="component" value="Unassembled WGS sequence"/>
</dbReference>
<comment type="caution">
    <text evidence="2">The sequence shown here is derived from an EMBL/GenBank/DDBJ whole genome shotgun (WGS) entry which is preliminary data.</text>
</comment>
<dbReference type="InterPro" id="IPR016040">
    <property type="entry name" value="NAD(P)-bd_dom"/>
</dbReference>
<dbReference type="AlphaFoldDB" id="A0A7Y4MRN0"/>
<dbReference type="Gene3D" id="3.90.25.10">
    <property type="entry name" value="UDP-galactose 4-epimerase, domain 1"/>
    <property type="match status" value="1"/>
</dbReference>
<dbReference type="Gene3D" id="3.40.50.720">
    <property type="entry name" value="NAD(P)-binding Rossmann-like Domain"/>
    <property type="match status" value="1"/>
</dbReference>
<dbReference type="PANTHER" id="PTHR47129:SF1">
    <property type="entry name" value="NMRA-LIKE DOMAIN-CONTAINING PROTEIN"/>
    <property type="match status" value="1"/>
</dbReference>
<dbReference type="SUPFAM" id="SSF51735">
    <property type="entry name" value="NAD(P)-binding Rossmann-fold domains"/>
    <property type="match status" value="1"/>
</dbReference>
<protein>
    <submittedName>
        <fullName evidence="2">SDR family oxidoreductase</fullName>
    </submittedName>
</protein>
<proteinExistence type="predicted"/>
<dbReference type="Pfam" id="PF13460">
    <property type="entry name" value="NAD_binding_10"/>
    <property type="match status" value="1"/>
</dbReference>
<feature type="domain" description="NAD(P)-binding" evidence="1">
    <location>
        <begin position="10"/>
        <end position="186"/>
    </location>
</feature>
<reference evidence="2 3" key="1">
    <citation type="submission" date="2020-05" db="EMBL/GenBank/DDBJ databases">
        <authorList>
            <person name="Whitworth D."/>
        </authorList>
    </citation>
    <scope>NUCLEOTIDE SEQUENCE [LARGE SCALE GENOMIC DNA]</scope>
    <source>
        <strain evidence="2 3">AM005</strain>
    </source>
</reference>
<evidence type="ECO:0000313" key="2">
    <source>
        <dbReference type="EMBL" id="NOJ80186.1"/>
    </source>
</evidence>
<dbReference type="CDD" id="cd05269">
    <property type="entry name" value="TMR_SDR_a"/>
    <property type="match status" value="1"/>
</dbReference>
<accession>A0A7Y4MRN0</accession>
<organism evidence="2 3">
    <name type="scientific">Myxococcus xanthus</name>
    <dbReference type="NCBI Taxonomy" id="34"/>
    <lineage>
        <taxon>Bacteria</taxon>
        <taxon>Pseudomonadati</taxon>
        <taxon>Myxococcota</taxon>
        <taxon>Myxococcia</taxon>
        <taxon>Myxococcales</taxon>
        <taxon>Cystobacterineae</taxon>
        <taxon>Myxococcaceae</taxon>
        <taxon>Myxococcus</taxon>
    </lineage>
</organism>
<gene>
    <name evidence="2" type="ORF">HNV28_17885</name>
</gene>
<dbReference type="PANTHER" id="PTHR47129">
    <property type="entry name" value="QUINONE OXIDOREDUCTASE 2"/>
    <property type="match status" value="1"/>
</dbReference>
<sequence length="287" mass="29471">MNPMILVTAATGKLGRLVVAGLLEKVPAKDIAIAVRDPSKASDLAARGVQVRQADYSKPETLGPALAGADKVLLISSSEVGQRAAQHRAVVDAAKKAGVRLIAYTSILHADTSGLMLAGDHKATEEAIRASGIPFVFLRNGWYTENYTENLAPALAHGALIGSSGQGRAATATRADYAAAAVAVLTGTGHENKIYELAGDTAFTAAELAAEVSRQAGTTVVYKDLSRADHAGALIGVGVPAPFAELLADSDAGVARGEMNDSSGDLRRLIGRPTTPLADAVAAAVKR</sequence>
<dbReference type="EMBL" id="JABFNT010000052">
    <property type="protein sequence ID" value="NOJ80186.1"/>
    <property type="molecule type" value="Genomic_DNA"/>
</dbReference>
<name>A0A7Y4MRN0_MYXXA</name>